<feature type="domain" description="NAD-dependent epimerase/dehydratase" evidence="2">
    <location>
        <begin position="3"/>
        <end position="222"/>
    </location>
</feature>
<comment type="caution">
    <text evidence="3">The sequence shown here is derived from an EMBL/GenBank/DDBJ whole genome shotgun (WGS) entry which is preliminary data.</text>
</comment>
<name>A0A9X3UHS9_9HYPH</name>
<keyword evidence="4" id="KW-1185">Reference proteome</keyword>
<dbReference type="InterPro" id="IPR036291">
    <property type="entry name" value="NAD(P)-bd_dom_sf"/>
</dbReference>
<dbReference type="PANTHER" id="PTHR48079">
    <property type="entry name" value="PROTEIN YEEZ"/>
    <property type="match status" value="1"/>
</dbReference>
<dbReference type="Gene3D" id="3.40.50.720">
    <property type="entry name" value="NAD(P)-binding Rossmann-like Domain"/>
    <property type="match status" value="1"/>
</dbReference>
<sequence>MIIFVTGATGVLGRPTVQRLVQNGHQVRALSRSEANRHIIMEDGAIPMAADLFDPLSVTSALHDCEAVLHLATRIPPVSSMKNPGAWDENDRIRREGTHCLIRAAERTSSVRTFVYPSVSIFYGDAGPQWVSAEDAAIEPLEIHRSTIDAENAVLGFSKTGPHNKGVVLRFGNFYGPTSPDSAQTIAMARKGFAISVAPSPAYKSMIWIDDAASAIVEAAESAPTGLYDVVEDDPATQFEAIAAIATAVRRRRLLKLPRVLLRIAIPKNLRDLLTRSQRISNTRFRDVTGWRPQVPSQRIGWQMMAQKDKSTDETPSLHGTSKHPA</sequence>
<dbReference type="SUPFAM" id="SSF51735">
    <property type="entry name" value="NAD(P)-binding Rossmann-fold domains"/>
    <property type="match status" value="1"/>
</dbReference>
<dbReference type="InterPro" id="IPR001509">
    <property type="entry name" value="Epimerase_deHydtase"/>
</dbReference>
<evidence type="ECO:0000313" key="4">
    <source>
        <dbReference type="Proteomes" id="UP001151234"/>
    </source>
</evidence>
<dbReference type="Proteomes" id="UP001151234">
    <property type="component" value="Unassembled WGS sequence"/>
</dbReference>
<accession>A0A9X3UHS9</accession>
<organism evidence="3 4">
    <name type="scientific">Hoeflea prorocentri</name>
    <dbReference type="NCBI Taxonomy" id="1922333"/>
    <lineage>
        <taxon>Bacteria</taxon>
        <taxon>Pseudomonadati</taxon>
        <taxon>Pseudomonadota</taxon>
        <taxon>Alphaproteobacteria</taxon>
        <taxon>Hyphomicrobiales</taxon>
        <taxon>Rhizobiaceae</taxon>
        <taxon>Hoeflea</taxon>
    </lineage>
</organism>
<reference evidence="3" key="1">
    <citation type="submission" date="2022-11" db="EMBL/GenBank/DDBJ databases">
        <title>Draft genome sequence of Hoeflea poritis E7-10 and Hoeflea prorocentri PM5-8, separated from scleractinian coral Porites lutea and marine dinoflagellate.</title>
        <authorList>
            <person name="Zhang G."/>
            <person name="Wei Q."/>
            <person name="Cai L."/>
        </authorList>
    </citation>
    <scope>NUCLEOTIDE SEQUENCE</scope>
    <source>
        <strain evidence="3">PM5-8</strain>
    </source>
</reference>
<dbReference type="GO" id="GO:0004029">
    <property type="term" value="F:aldehyde dehydrogenase (NAD+) activity"/>
    <property type="evidence" value="ECO:0007669"/>
    <property type="project" value="TreeGrafter"/>
</dbReference>
<evidence type="ECO:0000313" key="3">
    <source>
        <dbReference type="EMBL" id="MDA5398870.1"/>
    </source>
</evidence>
<proteinExistence type="predicted"/>
<dbReference type="PANTHER" id="PTHR48079:SF6">
    <property type="entry name" value="NAD(P)-BINDING DOMAIN-CONTAINING PROTEIN-RELATED"/>
    <property type="match status" value="1"/>
</dbReference>
<evidence type="ECO:0000259" key="2">
    <source>
        <dbReference type="Pfam" id="PF01370"/>
    </source>
</evidence>
<dbReference type="Pfam" id="PF01370">
    <property type="entry name" value="Epimerase"/>
    <property type="match status" value="1"/>
</dbReference>
<dbReference type="EMBL" id="JAPJZI010000001">
    <property type="protein sequence ID" value="MDA5398870.1"/>
    <property type="molecule type" value="Genomic_DNA"/>
</dbReference>
<protein>
    <submittedName>
        <fullName evidence="3">NAD(P)-dependent oxidoreductase</fullName>
    </submittedName>
</protein>
<dbReference type="GO" id="GO:0005737">
    <property type="term" value="C:cytoplasm"/>
    <property type="evidence" value="ECO:0007669"/>
    <property type="project" value="TreeGrafter"/>
</dbReference>
<feature type="region of interest" description="Disordered" evidence="1">
    <location>
        <begin position="304"/>
        <end position="326"/>
    </location>
</feature>
<evidence type="ECO:0000256" key="1">
    <source>
        <dbReference type="SAM" id="MobiDB-lite"/>
    </source>
</evidence>
<dbReference type="RefSeq" id="WP_267990284.1">
    <property type="nucleotide sequence ID" value="NZ_JAPJZI010000001.1"/>
</dbReference>
<dbReference type="AlphaFoldDB" id="A0A9X3UHS9"/>
<dbReference type="InterPro" id="IPR051783">
    <property type="entry name" value="NAD(P)-dependent_oxidoreduct"/>
</dbReference>
<gene>
    <name evidence="3" type="ORF">OQ273_09840</name>
</gene>